<keyword evidence="3" id="KW-1185">Reference proteome</keyword>
<feature type="region of interest" description="Disordered" evidence="1">
    <location>
        <begin position="1"/>
        <end position="28"/>
    </location>
</feature>
<reference evidence="2 3" key="1">
    <citation type="journal article" date="2018" name="Front. Plant Sci.">
        <title>Red Clover (Trifolium pratense) and Zigzag Clover (T. medium) - A Picture of Genomic Similarities and Differences.</title>
        <authorList>
            <person name="Dluhosova J."/>
            <person name="Istvanek J."/>
            <person name="Nedelnik J."/>
            <person name="Repkova J."/>
        </authorList>
    </citation>
    <scope>NUCLEOTIDE SEQUENCE [LARGE SCALE GENOMIC DNA]</scope>
    <source>
        <strain evidence="3">cv. 10/8</strain>
        <tissue evidence="2">Leaf</tissue>
    </source>
</reference>
<name>A0A392TD56_9FABA</name>
<protein>
    <submittedName>
        <fullName evidence="2">Uncharacterized protein</fullName>
    </submittedName>
</protein>
<proteinExistence type="predicted"/>
<organism evidence="2 3">
    <name type="scientific">Trifolium medium</name>
    <dbReference type="NCBI Taxonomy" id="97028"/>
    <lineage>
        <taxon>Eukaryota</taxon>
        <taxon>Viridiplantae</taxon>
        <taxon>Streptophyta</taxon>
        <taxon>Embryophyta</taxon>
        <taxon>Tracheophyta</taxon>
        <taxon>Spermatophyta</taxon>
        <taxon>Magnoliopsida</taxon>
        <taxon>eudicotyledons</taxon>
        <taxon>Gunneridae</taxon>
        <taxon>Pentapetalae</taxon>
        <taxon>rosids</taxon>
        <taxon>fabids</taxon>
        <taxon>Fabales</taxon>
        <taxon>Fabaceae</taxon>
        <taxon>Papilionoideae</taxon>
        <taxon>50 kb inversion clade</taxon>
        <taxon>NPAAA clade</taxon>
        <taxon>Hologalegina</taxon>
        <taxon>IRL clade</taxon>
        <taxon>Trifolieae</taxon>
        <taxon>Trifolium</taxon>
    </lineage>
</organism>
<dbReference type="Proteomes" id="UP000265520">
    <property type="component" value="Unassembled WGS sequence"/>
</dbReference>
<feature type="compositionally biased region" description="Basic and acidic residues" evidence="1">
    <location>
        <begin position="1"/>
        <end position="11"/>
    </location>
</feature>
<dbReference type="EMBL" id="LXQA010556264">
    <property type="protein sequence ID" value="MCI59049.1"/>
    <property type="molecule type" value="Genomic_DNA"/>
</dbReference>
<feature type="non-terminal residue" evidence="2">
    <location>
        <position position="28"/>
    </location>
</feature>
<comment type="caution">
    <text evidence="2">The sequence shown here is derived from an EMBL/GenBank/DDBJ whole genome shotgun (WGS) entry which is preliminary data.</text>
</comment>
<evidence type="ECO:0000313" key="3">
    <source>
        <dbReference type="Proteomes" id="UP000265520"/>
    </source>
</evidence>
<evidence type="ECO:0000313" key="2">
    <source>
        <dbReference type="EMBL" id="MCI59049.1"/>
    </source>
</evidence>
<dbReference type="AlphaFoldDB" id="A0A392TD56"/>
<sequence>MLSHNRHEESNVGKGSSAAHRADNSPVK</sequence>
<accession>A0A392TD56</accession>
<evidence type="ECO:0000256" key="1">
    <source>
        <dbReference type="SAM" id="MobiDB-lite"/>
    </source>
</evidence>